<evidence type="ECO:0000256" key="1">
    <source>
        <dbReference type="ARBA" id="ARBA00006604"/>
    </source>
</evidence>
<reference evidence="8 9" key="1">
    <citation type="submission" date="2018-05" db="EMBL/GenBank/DDBJ databases">
        <title>Rhodohalobacter halophilus gen. nov., sp. nov., a moderately halophilic member of the family Balneolaceae.</title>
        <authorList>
            <person name="Liu Z.-W."/>
        </authorList>
    </citation>
    <scope>NUCLEOTIDE SEQUENCE [LARGE SCALE GENOMIC DNA]</scope>
    <source>
        <strain evidence="8 9">8A47</strain>
    </source>
</reference>
<dbReference type="CDD" id="cd05016">
    <property type="entry name" value="SIS_PGI_2"/>
    <property type="match status" value="1"/>
</dbReference>
<evidence type="ECO:0000313" key="9">
    <source>
        <dbReference type="Proteomes" id="UP000245533"/>
    </source>
</evidence>
<comment type="similarity">
    <text evidence="1 6 7">Belongs to the GPI family.</text>
</comment>
<dbReference type="SUPFAM" id="SSF53697">
    <property type="entry name" value="SIS domain"/>
    <property type="match status" value="1"/>
</dbReference>
<dbReference type="GO" id="GO:0006094">
    <property type="term" value="P:gluconeogenesis"/>
    <property type="evidence" value="ECO:0007669"/>
    <property type="project" value="UniProtKB-UniRule"/>
</dbReference>
<evidence type="ECO:0000256" key="2">
    <source>
        <dbReference type="ARBA" id="ARBA00022432"/>
    </source>
</evidence>
<dbReference type="RefSeq" id="WP_109645116.1">
    <property type="nucleotide sequence ID" value="NZ_QGGB01000003.1"/>
</dbReference>
<comment type="function">
    <text evidence="6">Catalyzes the reversible isomerization of glucose-6-phosphate to fructose-6-phosphate.</text>
</comment>
<comment type="catalytic activity">
    <reaction evidence="6 7">
        <text>alpha-D-glucose 6-phosphate = beta-D-fructose 6-phosphate</text>
        <dbReference type="Rhea" id="RHEA:11816"/>
        <dbReference type="ChEBI" id="CHEBI:57634"/>
        <dbReference type="ChEBI" id="CHEBI:58225"/>
        <dbReference type="EC" id="5.3.1.9"/>
    </reaction>
</comment>
<evidence type="ECO:0000256" key="5">
    <source>
        <dbReference type="ARBA" id="ARBA00023235"/>
    </source>
</evidence>
<dbReference type="Gene3D" id="3.40.50.10490">
    <property type="entry name" value="Glucose-6-phosphate isomerase like protein, domain 1"/>
    <property type="match status" value="2"/>
</dbReference>
<dbReference type="EC" id="5.3.1.9" evidence="6"/>
<gene>
    <name evidence="6" type="primary">pgi</name>
    <name evidence="8" type="ORF">DDZ15_03970</name>
</gene>
<keyword evidence="3 6" id="KW-0963">Cytoplasm</keyword>
<feature type="active site" evidence="6">
    <location>
        <position position="419"/>
    </location>
</feature>
<dbReference type="HAMAP" id="MF_00473">
    <property type="entry name" value="G6P_isomerase"/>
    <property type="match status" value="1"/>
</dbReference>
<dbReference type="UniPathway" id="UPA00138"/>
<dbReference type="InterPro" id="IPR035482">
    <property type="entry name" value="SIS_PGI_2"/>
</dbReference>
<comment type="subcellular location">
    <subcellularLocation>
        <location evidence="6">Cytoplasm</location>
    </subcellularLocation>
</comment>
<dbReference type="GO" id="GO:0005829">
    <property type="term" value="C:cytosol"/>
    <property type="evidence" value="ECO:0007669"/>
    <property type="project" value="TreeGrafter"/>
</dbReference>
<keyword evidence="5 6" id="KW-0413">Isomerase</keyword>
<dbReference type="GO" id="GO:0004347">
    <property type="term" value="F:glucose-6-phosphate isomerase activity"/>
    <property type="evidence" value="ECO:0007669"/>
    <property type="project" value="UniProtKB-UniRule"/>
</dbReference>
<dbReference type="OrthoDB" id="140919at2"/>
<dbReference type="PANTHER" id="PTHR11469">
    <property type="entry name" value="GLUCOSE-6-PHOSPHATE ISOMERASE"/>
    <property type="match status" value="1"/>
</dbReference>
<dbReference type="PANTHER" id="PTHR11469:SF1">
    <property type="entry name" value="GLUCOSE-6-PHOSPHATE ISOMERASE"/>
    <property type="match status" value="1"/>
</dbReference>
<dbReference type="GO" id="GO:0048029">
    <property type="term" value="F:monosaccharide binding"/>
    <property type="evidence" value="ECO:0007669"/>
    <property type="project" value="TreeGrafter"/>
</dbReference>
<comment type="pathway">
    <text evidence="6 7">Carbohydrate degradation; glycolysis; D-glyceraldehyde 3-phosphate and glycerone phosphate from D-glucose: step 2/4.</text>
</comment>
<evidence type="ECO:0000256" key="3">
    <source>
        <dbReference type="ARBA" id="ARBA00022490"/>
    </source>
</evidence>
<dbReference type="InterPro" id="IPR046348">
    <property type="entry name" value="SIS_dom_sf"/>
</dbReference>
<evidence type="ECO:0000256" key="6">
    <source>
        <dbReference type="HAMAP-Rule" id="MF_00473"/>
    </source>
</evidence>
<feature type="active site" description="Proton donor" evidence="6">
    <location>
        <position position="284"/>
    </location>
</feature>
<dbReference type="InterPro" id="IPR035476">
    <property type="entry name" value="SIS_PGI_1"/>
</dbReference>
<dbReference type="GO" id="GO:0097367">
    <property type="term" value="F:carbohydrate derivative binding"/>
    <property type="evidence" value="ECO:0007669"/>
    <property type="project" value="InterPro"/>
</dbReference>
<dbReference type="PRINTS" id="PR00662">
    <property type="entry name" value="G6PISOMERASE"/>
</dbReference>
<dbReference type="NCBIfam" id="NF010697">
    <property type="entry name" value="PRK14097.1"/>
    <property type="match status" value="1"/>
</dbReference>
<dbReference type="EMBL" id="QGGB01000003">
    <property type="protein sequence ID" value="PWN07429.1"/>
    <property type="molecule type" value="Genomic_DNA"/>
</dbReference>
<evidence type="ECO:0000256" key="7">
    <source>
        <dbReference type="RuleBase" id="RU000612"/>
    </source>
</evidence>
<dbReference type="InterPro" id="IPR001672">
    <property type="entry name" value="G6P_Isomerase"/>
</dbReference>
<keyword evidence="2 6" id="KW-0312">Gluconeogenesis</keyword>
<dbReference type="Proteomes" id="UP000245533">
    <property type="component" value="Unassembled WGS sequence"/>
</dbReference>
<dbReference type="UniPathway" id="UPA00109">
    <property type="reaction ID" value="UER00181"/>
</dbReference>
<sequence>MIKTDVDGARQFIDDEEYTKTYEMAENAFRQVEQASGPGNNWLGWRRILKEPNDAELERIERHAAEIRKNADIFIICGIGGSYTGAKAIIESLTSGFEGSGLEILYAGHHMGGRYLHDLMEYLKSPREDGEPKRVYLNVISKSGSTLETALAFRTIRAWMHEEYGDEAKNRIVATTGESGGVLNNIIEEEGYAKYVIPGDIGGRFSVLTPVGLLPVAVAGIDIQTLYYGAVAEYELTESDPGKILEYATIRYILHKNGYALDVIGSFEPEMMGFAAWTQQLLGESEGKEGKGLFPATASYSTDLHSIGQMIQQGQRNMLETLFVIEKPISDLKITSMSDNTDELGYLEGKTFHEINHSAQEGTVQAHLEGGVPVIRVILEKLNAQQIGRFIYFYELMTAVYVYMLDVNPFNQPGVENYKQAMYRLLGKKD</sequence>
<keyword evidence="9" id="KW-1185">Reference proteome</keyword>
<comment type="caution">
    <text evidence="8">The sequence shown here is derived from an EMBL/GenBank/DDBJ whole genome shotgun (WGS) entry which is preliminary data.</text>
</comment>
<evidence type="ECO:0000256" key="4">
    <source>
        <dbReference type="ARBA" id="ARBA00023152"/>
    </source>
</evidence>
<proteinExistence type="inferred from homology"/>
<dbReference type="CDD" id="cd05015">
    <property type="entry name" value="SIS_PGI_1"/>
    <property type="match status" value="1"/>
</dbReference>
<organism evidence="8 9">
    <name type="scientific">Rhodohalobacter mucosus</name>
    <dbReference type="NCBI Taxonomy" id="2079485"/>
    <lineage>
        <taxon>Bacteria</taxon>
        <taxon>Pseudomonadati</taxon>
        <taxon>Balneolota</taxon>
        <taxon>Balneolia</taxon>
        <taxon>Balneolales</taxon>
        <taxon>Balneolaceae</taxon>
        <taxon>Rhodohalobacter</taxon>
    </lineage>
</organism>
<dbReference type="FunFam" id="3.40.50.10490:FF:000016">
    <property type="entry name" value="Glucose-6-phosphate isomerase"/>
    <property type="match status" value="1"/>
</dbReference>
<evidence type="ECO:0000313" key="8">
    <source>
        <dbReference type="EMBL" id="PWN07429.1"/>
    </source>
</evidence>
<dbReference type="GO" id="GO:0051156">
    <property type="term" value="P:glucose 6-phosphate metabolic process"/>
    <property type="evidence" value="ECO:0007669"/>
    <property type="project" value="TreeGrafter"/>
</dbReference>
<dbReference type="PROSITE" id="PS51463">
    <property type="entry name" value="P_GLUCOSE_ISOMERASE_3"/>
    <property type="match status" value="1"/>
</dbReference>
<dbReference type="GO" id="GO:0006096">
    <property type="term" value="P:glycolytic process"/>
    <property type="evidence" value="ECO:0007669"/>
    <property type="project" value="UniProtKB-UniRule"/>
</dbReference>
<accession>A0A316TVQ3</accession>
<keyword evidence="4 6" id="KW-0324">Glycolysis</keyword>
<name>A0A316TVQ3_9BACT</name>
<comment type="caution">
    <text evidence="6">Lacks conserved residue(s) required for the propagation of feature annotation.</text>
</comment>
<protein>
    <recommendedName>
        <fullName evidence="6">Glucose-6-phosphate isomerase</fullName>
        <shortName evidence="6">GPI</shortName>
        <ecNumber evidence="6">5.3.1.9</ecNumber>
    </recommendedName>
    <alternativeName>
        <fullName evidence="6">Phosphoglucose isomerase</fullName>
        <shortName evidence="6">PGI</shortName>
    </alternativeName>
    <alternativeName>
        <fullName evidence="6">Phosphohexose isomerase</fullName>
        <shortName evidence="6">PHI</shortName>
    </alternativeName>
</protein>
<comment type="pathway">
    <text evidence="6">Carbohydrate biosynthesis; gluconeogenesis.</text>
</comment>
<dbReference type="Pfam" id="PF00342">
    <property type="entry name" value="PGI"/>
    <property type="match status" value="1"/>
</dbReference>
<dbReference type="AlphaFoldDB" id="A0A316TVQ3"/>